<dbReference type="InterPro" id="IPR046839">
    <property type="entry name" value="ABC_toxin_N"/>
</dbReference>
<evidence type="ECO:0000313" key="6">
    <source>
        <dbReference type="EMBL" id="KAF7555142.1"/>
    </source>
</evidence>
<evidence type="ECO:0000313" key="7">
    <source>
        <dbReference type="Proteomes" id="UP000722485"/>
    </source>
</evidence>
<dbReference type="InterPro" id="IPR041079">
    <property type="entry name" value="Neuraminidase-like"/>
</dbReference>
<accession>A0A9P5LKD5</accession>
<evidence type="ECO:0000259" key="5">
    <source>
        <dbReference type="Pfam" id="PF20220"/>
    </source>
</evidence>
<dbReference type="EMBL" id="JAANBB010000023">
    <property type="protein sequence ID" value="KAF7555142.1"/>
    <property type="molecule type" value="Genomic_DNA"/>
</dbReference>
<protein>
    <submittedName>
        <fullName evidence="6">Uncharacterized protein</fullName>
    </submittedName>
</protein>
<name>A0A9P5LKD5_9HYPO</name>
<feature type="domain" description="Neuraminidase-like" evidence="4">
    <location>
        <begin position="1709"/>
        <end position="1860"/>
    </location>
</feature>
<reference evidence="6" key="1">
    <citation type="submission" date="2020-03" db="EMBL/GenBank/DDBJ databases">
        <title>Draft Genome Sequence of Cylindrodendrum hubeiense.</title>
        <authorList>
            <person name="Buettner E."/>
            <person name="Kellner H."/>
        </authorList>
    </citation>
    <scope>NUCLEOTIDE SEQUENCE</scope>
    <source>
        <strain evidence="6">IHI 201604</strain>
    </source>
</reference>
<dbReference type="Pfam" id="PF20220">
    <property type="entry name" value="ABC_toxin_N"/>
    <property type="match status" value="1"/>
</dbReference>
<keyword evidence="1" id="KW-0175">Coiled coil</keyword>
<evidence type="ECO:0000256" key="2">
    <source>
        <dbReference type="SAM" id="MobiDB-lite"/>
    </source>
</evidence>
<evidence type="ECO:0000259" key="3">
    <source>
        <dbReference type="Pfam" id="PF18276"/>
    </source>
</evidence>
<feature type="compositionally biased region" description="Basic and acidic residues" evidence="2">
    <location>
        <begin position="306"/>
        <end position="382"/>
    </location>
</feature>
<evidence type="ECO:0000256" key="1">
    <source>
        <dbReference type="SAM" id="Coils"/>
    </source>
</evidence>
<dbReference type="Pfam" id="PF18413">
    <property type="entry name" value="Neuraminidase"/>
    <property type="match status" value="1"/>
</dbReference>
<sequence length="3098" mass="342104">MAASPKESAPIKAIASNTTTFFTDLPALSSKITNFMTTTKKPLSEAINNAVRSGGLDLESTNRLLFFHDLTTDDGLRCFFAEKYGNAKPVLAQIALAHYHNDLTAFNSKAVIALQATFWEREPPAVLLATLRKTKLLTTTLSELRPHVERALELALDKGLTLESPEFGALIQSPDFMPAAASPAASKKGGEVARNVTADEVYKVMVALQRLHCIVTDPTHIDVLIKSRMLSAHSIAVMSRGVFISSIKETYTSDKTLAQISDDAAARIHDHAVTIDCRNQETWAKILDGLKSDFVMIDRVVVTEAEKKKAQEKEEDEAARTVEEKRNLAEKRKKEAEEKRKQDEEEKTQKEADERKKKADEEKKKQVEEEQRKLAEKDKEAGKSIVVSEPQPPRRDVLAHMNYNMSTIFDLQSSPCEECCSVTGPAAYFVDLLNFLEASRYSSANGGSHSLFEALMHRRPDLKHLKLSCANSKNMLPYISIVNEVLESFINSAEDGSSSGEAVEVVNETEEKAVADASPLQNREVSAFGKMESLMFPLDVFPFNQGLSAIELYLSAVGMTPFDVLTTFRSEARILASYRDALPEDKLSREDLLKEAEIVYRRAATAESLNLRPMDVAAITQETIYTPRLMRKIMALRPKGGELLLRGLEAPETCENWGYEDEMEMTDTSEFNGTGLCFIRSQFMPRSGLSFEELLELLSSRYFGTRLVITNADKKKAFTGQISEMRLQSLNLAAEGPAKTTVGPLKEQICHEIQAFIRLKNRLGWTISRLDTTLSALLENHVATGVARNIDSSLGISFRLLEDLSCTKKLADLVDMPIEDILPLWAPIGTHGKNSLFERVFLGAATVLSGDPIFASLKLPKKPIKDHIPALMAALRRTQDELGSVMRAADIKDTNVDITMDVLTKLYRHSTMCRMLKATPTEYLEIRSLLPAGVDLFRDPQTTMSHIEGWVKLAECGWSKEDIVATINPPPPAASTLNLNTKSIINALSLTASIVAELDALNKFWESRIGDKTVRPEDIVQVCGELYDATTTAAVTAFIEGTQKMEKSIPLSSPVATFLQGIKKLPPNLTLSVSLGSKAGGGSVLLTLTGVLSPDSRNLLLEEEKSKDVLGELTVLLDELRTLSSSAWNPVSERLFAALDKEEQDDLAEQFEEDVRDGTRDFEHDKQAYEVEMTLKARRLEFISAALPTLRKQLVQRAVVRAIGEAMPGLEPPVLSMLTTMPLGNSETAAAEAIQQVCSGFATNGATDEEMQDVFFRPVASDTYQFQLLSEKIVEKSGVEQGVGAKDTPNEGGPTLAINGVNLPLTRTAADDGWQSAPIMLTTSQPYALSASVSLKTARWLTKQSSQPIEFSTSALMPVNIISSVSHQLVTVGRFAQLVQKLGLGLEEFKYLSSSAVTPVKVDLNSPGIRGLCALEMYRSVRDSVADDGDALVALFAWLCSPATNDNSSLASRLAKATIWPEVQLATVLELKYPGLKEREIIDRFASSLDELVALQAIMESSARLSAAPGQQVAQPLLILFQIATPTPPMDKRKDLNTASSLQLCLGPGQLAQCNRDVRENQRTALVQFLLRQDYIQNLGIGDPDGLFAHFMLDVQMGGQLEITRIKAAISTVQLFVQRVLLGKEVSAGVLDAKVDKKKWAWMQRHNIWQATRKAFLYPENWIDPSLRDDKTPLFDAYETAVMSKDLSWDTFSQAIKGYVQSLQGIADLDITAYLRELRPGDVEIYHFFGRTRSAPFDFYYRTMRILRSGSGKDLVFWSSWSKIGVEAPAYEADWDGKTLDKGGCYLVPVVRNNRLFLYLPQLMAKSQAAKPQDAKTDKELQDISKEKLKATAGPCKWEIRMSWTELVDGQWTPKRLSQTPLIVEWRDVVDNLPSVDKFIFNAETTGPNVIIRVGCRRSQDGSYYSLGHFDINDERVVTTSGKEQNKSLGTAMNTSFHKYSWKSASNVKVDEADKTTIGALGELVTPTVVTYSVGKNADEAPLLAIPSRDHERTLTWTLSYANSTNNANKPTGLVADEQRGGADGTTIFLYPKDEKLKEGLGSNLLYKSSSEEIIEHSASRELMEAVCKSSDGVGELFKVMDSKLVKNHDYGKTLVRADMSAYHELTTSYAVYNWELGLHAILLAVDRFHTTQQFELALKAARFVFDPTVTPPAKCSAAEAGAACWRFRPFRDIAMDKSAMADKFSGWPLDGTLEMAVSERRSNPSSAHSTARGRPQAYMKWIVMKYIEILIAAGDEYFRQGSMETLPLAIQRYVEAAHVLGPDPPRVPRLAKAVVKTFAELGSSHTTLDLELAFPFICEVARRGSARAKGGEPGLLCILTTTYFSLPPNPKYAGLRTLVQDRLYKARNNLDINGRPIIYSMSEPFIDPGQLMRAMSAGGAAGLGSLMNDADSPMPYQRFSFLINKALELCNELRSMGDQYLLAREKQDSEALSLLKARQDTTRQEMMLDVRALQGDEITKTIESLVQNREAAVAQLQYYLRLTGDSLDLVPATEGQTWEDIAQNISKPISDHLRMSPYETAELVAAGVASTLNLAAAGMDTFAGFMKALPNVAANAQPLGVGITVKADASNAAKLTQGISSATKLAALLAHESGAMSARIGGLTKQLQERRMQANIKGREIKNIDKQIEIQRKRLEINAKELQVQRLEMEHASETETWYRSKYTNEKLYAWLEGSVRALHYDLYTLASDMCRRAERAFRFERGQQVPTPFLRSGGYWDSSRDGLLAAQQLALDLRRMEAASLNKPAHDWELSKNISLRKVDPRALLMLRETGTATFALPELLFDMDFPGHYMRRLKAVAISIPCIVGPYATLAATLSLVQHTYRVSAAAPTAEDYLNANSSDGSFRTDPLPITAVATSTGIQDSGSFDLGFSQGGGNDARYGPFEGAGAISSWKLELPPVAVQQFDYSTISDVVLHIKYTAVDGGPILKRSVAGAVSQQCKRIENLGDRDGLWGFLEPRNELSNEWYSFKSTLARSDLGQTATLDLGAAIAARLPFWAKEKDVRIETIAIVINGGGADLATQLSLPALGESKWDTTTESVPKRVVLSKNGMSVGVSVKQEDVKWRLSVKTVKGKAYDIKDMAVYFRYVLAQAKSEKK</sequence>
<proteinExistence type="predicted"/>
<feature type="domain" description="Tc toxin complex TcA C-terminal TcB-binding" evidence="3">
    <location>
        <begin position="2627"/>
        <end position="2922"/>
    </location>
</feature>
<dbReference type="InterPro" id="IPR040840">
    <property type="entry name" value="TcA_TcB_BD"/>
</dbReference>
<keyword evidence="7" id="KW-1185">Reference proteome</keyword>
<organism evidence="6 7">
    <name type="scientific">Cylindrodendrum hubeiense</name>
    <dbReference type="NCBI Taxonomy" id="595255"/>
    <lineage>
        <taxon>Eukaryota</taxon>
        <taxon>Fungi</taxon>
        <taxon>Dikarya</taxon>
        <taxon>Ascomycota</taxon>
        <taxon>Pezizomycotina</taxon>
        <taxon>Sordariomycetes</taxon>
        <taxon>Hypocreomycetidae</taxon>
        <taxon>Hypocreales</taxon>
        <taxon>Nectriaceae</taxon>
        <taxon>Cylindrodendrum</taxon>
    </lineage>
</organism>
<dbReference type="Proteomes" id="UP000722485">
    <property type="component" value="Unassembled WGS sequence"/>
</dbReference>
<feature type="domain" description="ABC toxin N-terminal" evidence="5">
    <location>
        <begin position="1558"/>
        <end position="1678"/>
    </location>
</feature>
<evidence type="ECO:0000259" key="4">
    <source>
        <dbReference type="Pfam" id="PF18413"/>
    </source>
</evidence>
<dbReference type="Pfam" id="PF18276">
    <property type="entry name" value="TcA_TcB_BD"/>
    <property type="match status" value="1"/>
</dbReference>
<feature type="region of interest" description="Disordered" evidence="2">
    <location>
        <begin position="306"/>
        <end position="393"/>
    </location>
</feature>
<dbReference type="OrthoDB" id="4940706at2759"/>
<comment type="caution">
    <text evidence="6">The sequence shown here is derived from an EMBL/GenBank/DDBJ whole genome shotgun (WGS) entry which is preliminary data.</text>
</comment>
<gene>
    <name evidence="6" type="ORF">G7Z17_g2363</name>
</gene>
<feature type="coiled-coil region" evidence="1">
    <location>
        <begin position="2626"/>
        <end position="2658"/>
    </location>
</feature>